<feature type="region of interest" description="Disordered" evidence="1">
    <location>
        <begin position="70"/>
        <end position="107"/>
    </location>
</feature>
<evidence type="ECO:0000313" key="3">
    <source>
        <dbReference type="RefSeq" id="XP_020015714.1"/>
    </source>
</evidence>
<reference evidence="3" key="1">
    <citation type="submission" date="2025-08" db="UniProtKB">
        <authorList>
            <consortium name="RefSeq"/>
        </authorList>
    </citation>
    <scope>IDENTIFICATION</scope>
    <source>
        <tissue evidence="3">Leukocyte</tissue>
    </source>
</reference>
<accession>A0A8B7U8N1</accession>
<evidence type="ECO:0000256" key="1">
    <source>
        <dbReference type="SAM" id="MobiDB-lite"/>
    </source>
</evidence>
<sequence length="130" mass="14220">MLVRVGLTLLLCAVLLASASASSDDEGSQDESLDSKSLPSDETVKDRASTGRVVAGQIFLDSEELELESSIQEGEDSLKSQEGESVTEEISFLESTNPDKDYEEPKKVRKPGSLHIFFVLPDLGKRQLKF</sequence>
<feature type="compositionally biased region" description="Basic and acidic residues" evidence="1">
    <location>
        <begin position="97"/>
        <end position="106"/>
    </location>
</feature>
<protein>
    <submittedName>
        <fullName evidence="3">Protein sel-1 homolog 1-like</fullName>
    </submittedName>
</protein>
<feature type="chain" id="PRO_5034504849" evidence="2">
    <location>
        <begin position="22"/>
        <end position="130"/>
    </location>
</feature>
<keyword evidence="2" id="KW-0732">Signal</keyword>
<gene>
    <name evidence="3" type="primary">LOC109683994</name>
</gene>
<dbReference type="RefSeq" id="XP_020015714.1">
    <property type="nucleotide sequence ID" value="XM_020160125.1"/>
</dbReference>
<evidence type="ECO:0000256" key="2">
    <source>
        <dbReference type="SAM" id="SignalP"/>
    </source>
</evidence>
<feature type="signal peptide" evidence="2">
    <location>
        <begin position="1"/>
        <end position="21"/>
    </location>
</feature>
<name>A0A8B7U8N1_CASCN</name>
<feature type="region of interest" description="Disordered" evidence="1">
    <location>
        <begin position="19"/>
        <end position="49"/>
    </location>
</feature>
<feature type="compositionally biased region" description="Acidic residues" evidence="1">
    <location>
        <begin position="23"/>
        <end position="32"/>
    </location>
</feature>
<dbReference type="AlphaFoldDB" id="A0A8B7U8N1"/>
<proteinExistence type="predicted"/>
<dbReference type="KEGG" id="ccan:109683994"/>
<organism evidence="3">
    <name type="scientific">Castor canadensis</name>
    <name type="common">American beaver</name>
    <dbReference type="NCBI Taxonomy" id="51338"/>
    <lineage>
        <taxon>Eukaryota</taxon>
        <taxon>Metazoa</taxon>
        <taxon>Chordata</taxon>
        <taxon>Craniata</taxon>
        <taxon>Vertebrata</taxon>
        <taxon>Euteleostomi</taxon>
        <taxon>Mammalia</taxon>
        <taxon>Eutheria</taxon>
        <taxon>Euarchontoglires</taxon>
        <taxon>Glires</taxon>
        <taxon>Rodentia</taxon>
        <taxon>Castorimorpha</taxon>
        <taxon>Castoridae</taxon>
        <taxon>Castor</taxon>
    </lineage>
</organism>